<dbReference type="InterPro" id="IPR008407">
    <property type="entry name" value="Brnchd-chn_aa_trnsp_AzlD"/>
</dbReference>
<evidence type="ECO:0000313" key="2">
    <source>
        <dbReference type="EMBL" id="MCS2609651.1"/>
    </source>
</evidence>
<proteinExistence type="predicted"/>
<accession>A0ABT2EDJ6</accession>
<feature type="transmembrane region" description="Helical" evidence="1">
    <location>
        <begin position="67"/>
        <end position="84"/>
    </location>
</feature>
<feature type="transmembrane region" description="Helical" evidence="1">
    <location>
        <begin position="6"/>
        <end position="27"/>
    </location>
</feature>
<keyword evidence="1" id="KW-0812">Transmembrane</keyword>
<feature type="transmembrane region" description="Helical" evidence="1">
    <location>
        <begin position="39"/>
        <end position="61"/>
    </location>
</feature>
<name>A0ABT2EDJ6_9GAMM</name>
<dbReference type="Proteomes" id="UP001165542">
    <property type="component" value="Unassembled WGS sequence"/>
</dbReference>
<keyword evidence="1" id="KW-1133">Transmembrane helix</keyword>
<keyword evidence="3" id="KW-1185">Reference proteome</keyword>
<keyword evidence="1" id="KW-0472">Membrane</keyword>
<dbReference type="EMBL" id="JAJISC010000004">
    <property type="protein sequence ID" value="MCS2609651.1"/>
    <property type="molecule type" value="Genomic_DNA"/>
</dbReference>
<organism evidence="2 3">
    <name type="scientific">Halomonas dongshanensis</name>
    <dbReference type="NCBI Taxonomy" id="2890835"/>
    <lineage>
        <taxon>Bacteria</taxon>
        <taxon>Pseudomonadati</taxon>
        <taxon>Pseudomonadota</taxon>
        <taxon>Gammaproteobacteria</taxon>
        <taxon>Oceanospirillales</taxon>
        <taxon>Halomonadaceae</taxon>
        <taxon>Halomonas</taxon>
    </lineage>
</organism>
<feature type="transmembrane region" description="Helical" evidence="1">
    <location>
        <begin position="91"/>
        <end position="112"/>
    </location>
</feature>
<dbReference type="RefSeq" id="WP_259036158.1">
    <property type="nucleotide sequence ID" value="NZ_JAJISC010000004.1"/>
</dbReference>
<evidence type="ECO:0000313" key="3">
    <source>
        <dbReference type="Proteomes" id="UP001165542"/>
    </source>
</evidence>
<reference evidence="2" key="1">
    <citation type="submission" date="2021-11" db="EMBL/GenBank/DDBJ databases">
        <title>Halomonas sp., isolated from a coastal aquaculture zone in Dongshan Bay.</title>
        <authorList>
            <person name="Lin W."/>
        </authorList>
    </citation>
    <scope>NUCLEOTIDE SEQUENCE</scope>
    <source>
        <strain evidence="2">Yzlin-01</strain>
    </source>
</reference>
<evidence type="ECO:0000256" key="1">
    <source>
        <dbReference type="SAM" id="Phobius"/>
    </source>
</evidence>
<sequence>MSSALWIAMVISALGTLLMRVVPFLWMQRRIGSEEGLNAMPQWLAVLGPLMIAAVFGVSIVPVEPSPLSWLATAIGLGVALLVWRRTRSMGWPVAAAVATYGVLMLGLGALAP</sequence>
<gene>
    <name evidence="2" type="ORF">LLY24_10020</name>
</gene>
<dbReference type="Pfam" id="PF05437">
    <property type="entry name" value="AzlD"/>
    <property type="match status" value="1"/>
</dbReference>
<comment type="caution">
    <text evidence="2">The sequence shown here is derived from an EMBL/GenBank/DDBJ whole genome shotgun (WGS) entry which is preliminary data.</text>
</comment>
<protein>
    <submittedName>
        <fullName evidence="2">AzlD domain-containing protein</fullName>
    </submittedName>
</protein>